<dbReference type="Gramene" id="mRNA:HanXRQr2_Chr13g0604581">
    <property type="protein sequence ID" value="CDS:HanXRQr2_Chr13g0604581.1"/>
    <property type="gene ID" value="HanXRQr2_Chr13g0604581"/>
</dbReference>
<dbReference type="AlphaFoldDB" id="A0A9K3EMN6"/>
<reference evidence="2" key="2">
    <citation type="submission" date="2020-06" db="EMBL/GenBank/DDBJ databases">
        <title>Helianthus annuus Genome sequencing and assembly Release 2.</title>
        <authorList>
            <person name="Gouzy J."/>
            <person name="Langlade N."/>
            <person name="Munos S."/>
        </authorList>
    </citation>
    <scope>NUCLEOTIDE SEQUENCE</scope>
    <source>
        <tissue evidence="2">Leaves</tissue>
    </source>
</reference>
<sequence length="385" mass="42292">MGSNKLSINIARFAAENAEYLAQANLKKTKAADPKPTAQYQPQQGKPMPGQAWRNKLSYKETVIMGAGGSSSHQQIDKHERTLEVPNDVGAFKDLIGKVVVGNVVSLEVMVSLRSLLSKYGLGSLSIHYITGLLVLINFYDHKAAGEFACNHEVWKEWFSQLDVWQGQSLPYERIAWLKVFGVPFNLTDVEVFRRVGQEFGKVLYAAGLGPGDEDLSMNRVGVLVGDGLLISDSINLVWQDKCFKVWVLEDSDDWIPDCIRAEEESDGDSSSKEEVAVTSPEDGEPPRAGQEVQTPLHVPMQIVREDNGNSSKEEGNIESGRVEKGTLVNSPVDNIFKSFGEVGPNGVFSFCVGGNKGSGPKKLKGPLCLISLRPKWEVTDLVRI</sequence>
<evidence type="ECO:0000313" key="2">
    <source>
        <dbReference type="EMBL" id="KAF5774784.1"/>
    </source>
</evidence>
<dbReference type="Proteomes" id="UP000215914">
    <property type="component" value="Unassembled WGS sequence"/>
</dbReference>
<proteinExistence type="predicted"/>
<gene>
    <name evidence="2" type="ORF">HanXRQr2_Chr13g0604581</name>
</gene>
<evidence type="ECO:0000256" key="1">
    <source>
        <dbReference type="SAM" id="MobiDB-lite"/>
    </source>
</evidence>
<dbReference type="EMBL" id="MNCJ02000328">
    <property type="protein sequence ID" value="KAF5774784.1"/>
    <property type="molecule type" value="Genomic_DNA"/>
</dbReference>
<organism evidence="2 3">
    <name type="scientific">Helianthus annuus</name>
    <name type="common">Common sunflower</name>
    <dbReference type="NCBI Taxonomy" id="4232"/>
    <lineage>
        <taxon>Eukaryota</taxon>
        <taxon>Viridiplantae</taxon>
        <taxon>Streptophyta</taxon>
        <taxon>Embryophyta</taxon>
        <taxon>Tracheophyta</taxon>
        <taxon>Spermatophyta</taxon>
        <taxon>Magnoliopsida</taxon>
        <taxon>eudicotyledons</taxon>
        <taxon>Gunneridae</taxon>
        <taxon>Pentapetalae</taxon>
        <taxon>asterids</taxon>
        <taxon>campanulids</taxon>
        <taxon>Asterales</taxon>
        <taxon>Asteraceae</taxon>
        <taxon>Asteroideae</taxon>
        <taxon>Heliantheae alliance</taxon>
        <taxon>Heliantheae</taxon>
        <taxon>Helianthus</taxon>
    </lineage>
</organism>
<evidence type="ECO:0000313" key="3">
    <source>
        <dbReference type="Proteomes" id="UP000215914"/>
    </source>
</evidence>
<accession>A0A9K3EMN6</accession>
<feature type="region of interest" description="Disordered" evidence="1">
    <location>
        <begin position="31"/>
        <end position="50"/>
    </location>
</feature>
<name>A0A9K3EMN6_HELAN</name>
<protein>
    <submittedName>
        <fullName evidence="2">Uncharacterized protein</fullName>
    </submittedName>
</protein>
<feature type="region of interest" description="Disordered" evidence="1">
    <location>
        <begin position="262"/>
        <end position="298"/>
    </location>
</feature>
<comment type="caution">
    <text evidence="2">The sequence shown here is derived from an EMBL/GenBank/DDBJ whole genome shotgun (WGS) entry which is preliminary data.</text>
</comment>
<reference evidence="2" key="1">
    <citation type="journal article" date="2017" name="Nature">
        <title>The sunflower genome provides insights into oil metabolism, flowering and Asterid evolution.</title>
        <authorList>
            <person name="Badouin H."/>
            <person name="Gouzy J."/>
            <person name="Grassa C.J."/>
            <person name="Murat F."/>
            <person name="Staton S.E."/>
            <person name="Cottret L."/>
            <person name="Lelandais-Briere C."/>
            <person name="Owens G.L."/>
            <person name="Carrere S."/>
            <person name="Mayjonade B."/>
            <person name="Legrand L."/>
            <person name="Gill N."/>
            <person name="Kane N.C."/>
            <person name="Bowers J.E."/>
            <person name="Hubner S."/>
            <person name="Bellec A."/>
            <person name="Berard A."/>
            <person name="Berges H."/>
            <person name="Blanchet N."/>
            <person name="Boniface M.C."/>
            <person name="Brunel D."/>
            <person name="Catrice O."/>
            <person name="Chaidir N."/>
            <person name="Claudel C."/>
            <person name="Donnadieu C."/>
            <person name="Faraut T."/>
            <person name="Fievet G."/>
            <person name="Helmstetter N."/>
            <person name="King M."/>
            <person name="Knapp S.J."/>
            <person name="Lai Z."/>
            <person name="Le Paslier M.C."/>
            <person name="Lippi Y."/>
            <person name="Lorenzon L."/>
            <person name="Mandel J.R."/>
            <person name="Marage G."/>
            <person name="Marchand G."/>
            <person name="Marquand E."/>
            <person name="Bret-Mestries E."/>
            <person name="Morien E."/>
            <person name="Nambeesan S."/>
            <person name="Nguyen T."/>
            <person name="Pegot-Espagnet P."/>
            <person name="Pouilly N."/>
            <person name="Raftis F."/>
            <person name="Sallet E."/>
            <person name="Schiex T."/>
            <person name="Thomas J."/>
            <person name="Vandecasteele C."/>
            <person name="Vares D."/>
            <person name="Vear F."/>
            <person name="Vautrin S."/>
            <person name="Crespi M."/>
            <person name="Mangin B."/>
            <person name="Burke J.M."/>
            <person name="Salse J."/>
            <person name="Munos S."/>
            <person name="Vincourt P."/>
            <person name="Rieseberg L.H."/>
            <person name="Langlade N.B."/>
        </authorList>
    </citation>
    <scope>NUCLEOTIDE SEQUENCE</scope>
    <source>
        <tissue evidence="2">Leaves</tissue>
    </source>
</reference>
<keyword evidence="3" id="KW-1185">Reference proteome</keyword>